<accession>A0ACB7VFQ2</accession>
<sequence length="210" mass="23632">MEEEDQEADHKVITSSPPSSSSSPSPSPSSSSSRWNPTKEQITILEGLYKQGIRTPTAEQIQQITSRLKQYGCIEGKNVFYWFQNHKARQRQKQRQETFAYFTTLLHHPPPPPPYNTVGSIGFYEQPLHQCQNSMYSSGTVRMEMKKAAAINGFSAASDHYQTLELFPLHPTGILEDKCASSNESLGDGDEEIGCENMTLFNFFGSQRLC</sequence>
<keyword evidence="1" id="KW-0238">DNA-binding</keyword>
<protein>
    <submittedName>
        <fullName evidence="1">Homeobox domain-containing protein</fullName>
    </submittedName>
</protein>
<comment type="caution">
    <text evidence="1">The sequence shown here is derived from an EMBL/GenBank/DDBJ whole genome shotgun (WGS) entry which is preliminary data.</text>
</comment>
<reference evidence="2" key="1">
    <citation type="journal article" date="2022" name="Nat. Commun.">
        <title>Chromosome evolution and the genetic basis of agronomically important traits in greater yam.</title>
        <authorList>
            <person name="Bredeson J.V."/>
            <person name="Lyons J.B."/>
            <person name="Oniyinde I.O."/>
            <person name="Okereke N.R."/>
            <person name="Kolade O."/>
            <person name="Nnabue I."/>
            <person name="Nwadili C.O."/>
            <person name="Hribova E."/>
            <person name="Parker M."/>
            <person name="Nwogha J."/>
            <person name="Shu S."/>
            <person name="Carlson J."/>
            <person name="Kariba R."/>
            <person name="Muthemba S."/>
            <person name="Knop K."/>
            <person name="Barton G.J."/>
            <person name="Sherwood A.V."/>
            <person name="Lopez-Montes A."/>
            <person name="Asiedu R."/>
            <person name="Jamnadass R."/>
            <person name="Muchugi A."/>
            <person name="Goodstein D."/>
            <person name="Egesi C.N."/>
            <person name="Featherston J."/>
            <person name="Asfaw A."/>
            <person name="Simpson G.G."/>
            <person name="Dolezel J."/>
            <person name="Hendre P.S."/>
            <person name="Van Deynze A."/>
            <person name="Kumar P.L."/>
            <person name="Obidiegwu J.E."/>
            <person name="Bhattacharjee R."/>
            <person name="Rokhsar D.S."/>
        </authorList>
    </citation>
    <scope>NUCLEOTIDE SEQUENCE [LARGE SCALE GENOMIC DNA]</scope>
    <source>
        <strain evidence="2">cv. TDa95/00328</strain>
    </source>
</reference>
<dbReference type="EMBL" id="CM037019">
    <property type="protein sequence ID" value="KAH7672727.1"/>
    <property type="molecule type" value="Genomic_DNA"/>
</dbReference>
<keyword evidence="2" id="KW-1185">Reference proteome</keyword>
<evidence type="ECO:0000313" key="2">
    <source>
        <dbReference type="Proteomes" id="UP000827976"/>
    </source>
</evidence>
<organism evidence="1 2">
    <name type="scientific">Dioscorea alata</name>
    <name type="common">Purple yam</name>
    <dbReference type="NCBI Taxonomy" id="55571"/>
    <lineage>
        <taxon>Eukaryota</taxon>
        <taxon>Viridiplantae</taxon>
        <taxon>Streptophyta</taxon>
        <taxon>Embryophyta</taxon>
        <taxon>Tracheophyta</taxon>
        <taxon>Spermatophyta</taxon>
        <taxon>Magnoliopsida</taxon>
        <taxon>Liliopsida</taxon>
        <taxon>Dioscoreales</taxon>
        <taxon>Dioscoreaceae</taxon>
        <taxon>Dioscorea</taxon>
    </lineage>
</organism>
<name>A0ACB7VFQ2_DIOAL</name>
<keyword evidence="1" id="KW-0371">Homeobox</keyword>
<proteinExistence type="predicted"/>
<dbReference type="Proteomes" id="UP000827976">
    <property type="component" value="Chromosome 9"/>
</dbReference>
<evidence type="ECO:0000313" key="1">
    <source>
        <dbReference type="EMBL" id="KAH7672727.1"/>
    </source>
</evidence>
<gene>
    <name evidence="1" type="ORF">IHE45_09G075400</name>
</gene>